<comment type="similarity">
    <text evidence="2">Belongs to the alpha/beta interferon family.</text>
</comment>
<evidence type="ECO:0000256" key="4">
    <source>
        <dbReference type="ARBA" id="ARBA00022525"/>
    </source>
</evidence>
<dbReference type="AlphaFoldDB" id="A0A8C6SPM8"/>
<protein>
    <submittedName>
        <fullName evidence="9">Uncharacterized protein</fullName>
    </submittedName>
</protein>
<dbReference type="PANTHER" id="PTHR11691">
    <property type="entry name" value="TYPE I INTERFERON"/>
    <property type="match status" value="1"/>
</dbReference>
<dbReference type="Proteomes" id="UP000694523">
    <property type="component" value="Unplaced"/>
</dbReference>
<dbReference type="Pfam" id="PF00143">
    <property type="entry name" value="Interferon"/>
    <property type="match status" value="1"/>
</dbReference>
<sequence>MLNRILLVCLLFAGSSLTCKWMDTNFKRYTEGALALLKTMKMNSTNSTDDVELPDAAAFPNELYRHASKAPRSEKRSFAAHVLDEIVVLFGEDQTHASWSARTGEDFLNVITQQADGVASCTMINHKKSHRKMSMYFKRLALHVLEEMEHSADAWELIREQVRLHIYRAQRLAELLKQTNKQ</sequence>
<dbReference type="SUPFAM" id="SSF47266">
    <property type="entry name" value="4-helical cytokines"/>
    <property type="match status" value="1"/>
</dbReference>
<keyword evidence="10" id="KW-1185">Reference proteome</keyword>
<evidence type="ECO:0000313" key="10">
    <source>
        <dbReference type="Proteomes" id="UP000694523"/>
    </source>
</evidence>
<keyword evidence="7" id="KW-1015">Disulfide bond</keyword>
<evidence type="ECO:0000256" key="5">
    <source>
        <dbReference type="ARBA" id="ARBA00022729"/>
    </source>
</evidence>
<dbReference type="GO" id="GO:0005126">
    <property type="term" value="F:cytokine receptor binding"/>
    <property type="evidence" value="ECO:0007669"/>
    <property type="project" value="InterPro"/>
</dbReference>
<keyword evidence="6" id="KW-0051">Antiviral defense</keyword>
<dbReference type="GO" id="GO:0043330">
    <property type="term" value="P:response to exogenous dsRNA"/>
    <property type="evidence" value="ECO:0007669"/>
    <property type="project" value="TreeGrafter"/>
</dbReference>
<dbReference type="PANTHER" id="PTHR11691:SF73">
    <property type="entry name" value="INTERFERON BETA"/>
    <property type="match status" value="1"/>
</dbReference>
<dbReference type="GO" id="GO:0051607">
    <property type="term" value="P:defense response to virus"/>
    <property type="evidence" value="ECO:0007669"/>
    <property type="project" value="UniProtKB-KW"/>
</dbReference>
<dbReference type="InterPro" id="IPR000471">
    <property type="entry name" value="Interferon_alpha/beta/delta"/>
</dbReference>
<keyword evidence="5 8" id="KW-0732">Signal</keyword>
<proteinExistence type="inferred from homology"/>
<dbReference type="Ensembl" id="ENSNMLT00000010562.1">
    <property type="protein sequence ID" value="ENSNMLP00000009341.1"/>
    <property type="gene ID" value="ENSNMLG00000006404.1"/>
</dbReference>
<keyword evidence="3" id="KW-0202">Cytokine</keyword>
<comment type="subcellular location">
    <subcellularLocation>
        <location evidence="1">Secreted</location>
    </subcellularLocation>
</comment>
<evidence type="ECO:0000256" key="8">
    <source>
        <dbReference type="SAM" id="SignalP"/>
    </source>
</evidence>
<evidence type="ECO:0000256" key="3">
    <source>
        <dbReference type="ARBA" id="ARBA00022514"/>
    </source>
</evidence>
<reference evidence="9" key="1">
    <citation type="submission" date="2025-08" db="UniProtKB">
        <authorList>
            <consortium name="Ensembl"/>
        </authorList>
    </citation>
    <scope>IDENTIFICATION</scope>
</reference>
<organism evidence="9 10">
    <name type="scientific">Neogobius melanostomus</name>
    <name type="common">round goby</name>
    <dbReference type="NCBI Taxonomy" id="47308"/>
    <lineage>
        <taxon>Eukaryota</taxon>
        <taxon>Metazoa</taxon>
        <taxon>Chordata</taxon>
        <taxon>Craniata</taxon>
        <taxon>Vertebrata</taxon>
        <taxon>Euteleostomi</taxon>
        <taxon>Actinopterygii</taxon>
        <taxon>Neopterygii</taxon>
        <taxon>Teleostei</taxon>
        <taxon>Neoteleostei</taxon>
        <taxon>Acanthomorphata</taxon>
        <taxon>Gobiaria</taxon>
        <taxon>Gobiiformes</taxon>
        <taxon>Gobioidei</taxon>
        <taxon>Gobiidae</taxon>
        <taxon>Benthophilinae</taxon>
        <taxon>Neogobiini</taxon>
        <taxon>Neogobius</taxon>
    </lineage>
</organism>
<feature type="signal peptide" evidence="8">
    <location>
        <begin position="1"/>
        <end position="18"/>
    </location>
</feature>
<name>A0A8C6SPM8_9GOBI</name>
<reference evidence="9" key="2">
    <citation type="submission" date="2025-09" db="UniProtKB">
        <authorList>
            <consortium name="Ensembl"/>
        </authorList>
    </citation>
    <scope>IDENTIFICATION</scope>
</reference>
<dbReference type="GO" id="GO:0006955">
    <property type="term" value="P:immune response"/>
    <property type="evidence" value="ECO:0007669"/>
    <property type="project" value="UniProtKB-ARBA"/>
</dbReference>
<dbReference type="GO" id="GO:0005615">
    <property type="term" value="C:extracellular space"/>
    <property type="evidence" value="ECO:0007669"/>
    <property type="project" value="UniProtKB-KW"/>
</dbReference>
<evidence type="ECO:0000256" key="7">
    <source>
        <dbReference type="ARBA" id="ARBA00023157"/>
    </source>
</evidence>
<keyword evidence="4" id="KW-0964">Secreted</keyword>
<evidence type="ECO:0000313" key="9">
    <source>
        <dbReference type="Ensembl" id="ENSNMLP00000009341.1"/>
    </source>
</evidence>
<evidence type="ECO:0000256" key="2">
    <source>
        <dbReference type="ARBA" id="ARBA00011033"/>
    </source>
</evidence>
<evidence type="ECO:0000256" key="6">
    <source>
        <dbReference type="ARBA" id="ARBA00023118"/>
    </source>
</evidence>
<dbReference type="InterPro" id="IPR009079">
    <property type="entry name" value="4_helix_cytokine-like_core"/>
</dbReference>
<accession>A0A8C6SPM8</accession>
<dbReference type="Gene3D" id="1.20.1250.10">
    <property type="match status" value="1"/>
</dbReference>
<evidence type="ECO:0000256" key="1">
    <source>
        <dbReference type="ARBA" id="ARBA00004613"/>
    </source>
</evidence>
<feature type="chain" id="PRO_5033996283" evidence="8">
    <location>
        <begin position="19"/>
        <end position="182"/>
    </location>
</feature>
<dbReference type="GO" id="GO:0005125">
    <property type="term" value="F:cytokine activity"/>
    <property type="evidence" value="ECO:0007669"/>
    <property type="project" value="UniProtKB-KW"/>
</dbReference>